<gene>
    <name evidence="2" type="ORF">GGR37_001948</name>
</gene>
<dbReference type="InterPro" id="IPR013217">
    <property type="entry name" value="Methyltransf_12"/>
</dbReference>
<proteinExistence type="predicted"/>
<dbReference type="GO" id="GO:0032259">
    <property type="term" value="P:methylation"/>
    <property type="evidence" value="ECO:0007669"/>
    <property type="project" value="UniProtKB-KW"/>
</dbReference>
<keyword evidence="3" id="KW-1185">Reference proteome</keyword>
<dbReference type="AlphaFoldDB" id="A0A7W7AAY1"/>
<evidence type="ECO:0000313" key="2">
    <source>
        <dbReference type="EMBL" id="MBB4613673.1"/>
    </source>
</evidence>
<keyword evidence="2" id="KW-0808">Transferase</keyword>
<organism evidence="2 3">
    <name type="scientific">Novosphingobium taihuense</name>
    <dbReference type="NCBI Taxonomy" id="260085"/>
    <lineage>
        <taxon>Bacteria</taxon>
        <taxon>Pseudomonadati</taxon>
        <taxon>Pseudomonadota</taxon>
        <taxon>Alphaproteobacteria</taxon>
        <taxon>Sphingomonadales</taxon>
        <taxon>Sphingomonadaceae</taxon>
        <taxon>Novosphingobium</taxon>
    </lineage>
</organism>
<dbReference type="OrthoDB" id="5298787at2"/>
<dbReference type="PANTHER" id="PTHR43861">
    <property type="entry name" value="TRANS-ACONITATE 2-METHYLTRANSFERASE-RELATED"/>
    <property type="match status" value="1"/>
</dbReference>
<dbReference type="GO" id="GO:0008168">
    <property type="term" value="F:methyltransferase activity"/>
    <property type="evidence" value="ECO:0007669"/>
    <property type="project" value="UniProtKB-KW"/>
</dbReference>
<dbReference type="CDD" id="cd02440">
    <property type="entry name" value="AdoMet_MTases"/>
    <property type="match status" value="1"/>
</dbReference>
<dbReference type="RefSeq" id="WP_144906915.1">
    <property type="nucleotide sequence ID" value="NZ_JACHOA010000003.1"/>
</dbReference>
<keyword evidence="2" id="KW-0489">Methyltransferase</keyword>
<evidence type="ECO:0000259" key="1">
    <source>
        <dbReference type="Pfam" id="PF08242"/>
    </source>
</evidence>
<dbReference type="Proteomes" id="UP000538566">
    <property type="component" value="Unassembled WGS sequence"/>
</dbReference>
<accession>A0A7W7AAY1</accession>
<comment type="caution">
    <text evidence="2">The sequence shown here is derived from an EMBL/GenBank/DDBJ whole genome shotgun (WGS) entry which is preliminary data.</text>
</comment>
<dbReference type="SUPFAM" id="SSF53335">
    <property type="entry name" value="S-adenosyl-L-methionine-dependent methyltransferases"/>
    <property type="match status" value="1"/>
</dbReference>
<name>A0A7W7AAY1_9SPHN</name>
<dbReference type="InterPro" id="IPR029063">
    <property type="entry name" value="SAM-dependent_MTases_sf"/>
</dbReference>
<evidence type="ECO:0000313" key="3">
    <source>
        <dbReference type="Proteomes" id="UP000538566"/>
    </source>
</evidence>
<dbReference type="Gene3D" id="3.40.50.150">
    <property type="entry name" value="Vaccinia Virus protein VP39"/>
    <property type="match status" value="1"/>
</dbReference>
<dbReference type="EMBL" id="JACHOA010000003">
    <property type="protein sequence ID" value="MBB4613673.1"/>
    <property type="molecule type" value="Genomic_DNA"/>
</dbReference>
<feature type="domain" description="Methyltransferase type 12" evidence="1">
    <location>
        <begin position="52"/>
        <end position="148"/>
    </location>
</feature>
<reference evidence="2 3" key="1">
    <citation type="submission" date="2020-08" db="EMBL/GenBank/DDBJ databases">
        <title>Genomic Encyclopedia of Type Strains, Phase IV (KMG-IV): sequencing the most valuable type-strain genomes for metagenomic binning, comparative biology and taxonomic classification.</title>
        <authorList>
            <person name="Goeker M."/>
        </authorList>
    </citation>
    <scope>NUCLEOTIDE SEQUENCE [LARGE SCALE GENOMIC DNA]</scope>
    <source>
        <strain evidence="2 3">DSM 17507</strain>
    </source>
</reference>
<dbReference type="Pfam" id="PF08242">
    <property type="entry name" value="Methyltransf_12"/>
    <property type="match status" value="1"/>
</dbReference>
<protein>
    <submittedName>
        <fullName evidence="2">S-adenosylmethionine-diacylgycerolhomoserine-N-methyltransferase</fullName>
    </submittedName>
</protein>
<dbReference type="PANTHER" id="PTHR43861:SF1">
    <property type="entry name" value="TRANS-ACONITATE 2-METHYLTRANSFERASE"/>
    <property type="match status" value="1"/>
</dbReference>
<sequence>MASVVQQASHGALMDTVYRHQKHIYDATRKYYLFGRDGLIAGLDAAPGKTVLEVGCGTGRNLACIGRQWPGAHLYGLDISEEMLSVARQRLDSSCVLASGDATDFDANTLFGRATFDRIVISYALSMIPQWQQTLDHAASLLAPGGSLHIVDFGDFEGLPRPLRRLMHGWLTQFHVAPRADLAAVAARIAAERQLSLRTLRGRWGYFRRVTLRR</sequence>